<comment type="similarity">
    <text evidence="3">Belongs to the myo-inositol oxygenase family.</text>
</comment>
<proteinExistence type="inferred from homology"/>
<evidence type="ECO:0000256" key="13">
    <source>
        <dbReference type="ARBA" id="ARBA00023125"/>
    </source>
</evidence>
<feature type="region of interest" description="Disordered" evidence="16">
    <location>
        <begin position="415"/>
        <end position="434"/>
    </location>
</feature>
<comment type="pathway">
    <text evidence="2">Polyol metabolism; myo-inositol degradation into D-glucuronate; D-glucuronate from myo-inositol: step 1/1.</text>
</comment>
<feature type="zinc finger region" description="C3H1-type" evidence="15">
    <location>
        <begin position="552"/>
        <end position="579"/>
    </location>
</feature>
<evidence type="ECO:0000256" key="5">
    <source>
        <dbReference type="ARBA" id="ARBA00022490"/>
    </source>
</evidence>
<evidence type="ECO:0000256" key="16">
    <source>
        <dbReference type="SAM" id="MobiDB-lite"/>
    </source>
</evidence>
<dbReference type="GO" id="GO:0019853">
    <property type="term" value="P:L-ascorbic acid biosynthetic process"/>
    <property type="evidence" value="ECO:0007669"/>
    <property type="project" value="UniProtKB-KW"/>
</dbReference>
<reference evidence="18 19" key="1">
    <citation type="journal article" date="2014" name="Agronomy (Basel)">
        <title>A Draft Genome Sequence for Ensete ventricosum, the Drought-Tolerant Tree Against Hunger.</title>
        <authorList>
            <person name="Harrison J."/>
            <person name="Moore K.A."/>
            <person name="Paszkiewicz K."/>
            <person name="Jones T."/>
            <person name="Grant M."/>
            <person name="Ambacheew D."/>
            <person name="Muzemil S."/>
            <person name="Studholme D.J."/>
        </authorList>
    </citation>
    <scope>NUCLEOTIDE SEQUENCE [LARGE SCALE GENOMIC DNA]</scope>
</reference>
<keyword evidence="8" id="KW-0677">Repeat</keyword>
<dbReference type="Pfam" id="PF00642">
    <property type="entry name" value="zf-CCCH"/>
    <property type="match status" value="1"/>
</dbReference>
<dbReference type="Pfam" id="PF05153">
    <property type="entry name" value="MIOX"/>
    <property type="match status" value="1"/>
</dbReference>
<feature type="binding site" evidence="14">
    <location>
        <position position="381"/>
    </location>
    <ligand>
        <name>Fe cation</name>
        <dbReference type="ChEBI" id="CHEBI:24875"/>
        <label>1</label>
    </ligand>
</feature>
<evidence type="ECO:0000256" key="1">
    <source>
        <dbReference type="ARBA" id="ARBA00004496"/>
    </source>
</evidence>
<evidence type="ECO:0000256" key="14">
    <source>
        <dbReference type="PIRSR" id="PIRSR607828-2"/>
    </source>
</evidence>
<comment type="cofactor">
    <cofactor evidence="14">
        <name>Fe cation</name>
        <dbReference type="ChEBI" id="CHEBI:24875"/>
    </cofactor>
    <text evidence="14">Binds 2 iron ions per subunit.</text>
</comment>
<dbReference type="GO" id="GO:0005737">
    <property type="term" value="C:cytoplasm"/>
    <property type="evidence" value="ECO:0007669"/>
    <property type="project" value="UniProtKB-SubCell"/>
</dbReference>
<evidence type="ECO:0000256" key="2">
    <source>
        <dbReference type="ARBA" id="ARBA00005167"/>
    </source>
</evidence>
<evidence type="ECO:0000256" key="8">
    <source>
        <dbReference type="ARBA" id="ARBA00022737"/>
    </source>
</evidence>
<dbReference type="Pfam" id="PF25512">
    <property type="entry name" value="zf-CCCH_AtC3H23"/>
    <property type="match status" value="1"/>
</dbReference>
<dbReference type="UniPathway" id="UPA00111">
    <property type="reaction ID" value="UER00527"/>
</dbReference>
<evidence type="ECO:0000256" key="12">
    <source>
        <dbReference type="ARBA" id="ARBA00023004"/>
    </source>
</evidence>
<keyword evidence="11" id="KW-0560">Oxidoreductase</keyword>
<dbReference type="InterPro" id="IPR007828">
    <property type="entry name" value="Inositol_oxygenase"/>
</dbReference>
<evidence type="ECO:0000313" key="18">
    <source>
        <dbReference type="EMBL" id="RRT67927.1"/>
    </source>
</evidence>
<keyword evidence="7 14" id="KW-0479">Metal-binding</keyword>
<feature type="region of interest" description="Disordered" evidence="16">
    <location>
        <begin position="692"/>
        <end position="729"/>
    </location>
</feature>
<dbReference type="AlphaFoldDB" id="A0A426ZVD2"/>
<dbReference type="InterPro" id="IPR000571">
    <property type="entry name" value="Znf_CCCH"/>
</dbReference>
<feature type="compositionally biased region" description="Basic and acidic residues" evidence="16">
    <location>
        <begin position="38"/>
        <end position="53"/>
    </location>
</feature>
<sequence>MGGDELRRVLAVVVSEEIEGVNAGHLRKKYLQAPGSDRPQRNKELEEHQSPRLDDLHGTLESAPIYVSSGRRPWDSYGSCHAIRELLAAGKSRPLYYDRADEIRLNLRSRLLARQVSSSTDQTVVSTVAIVLLQYCDLDGAVKHRRPSKGLPLSVDVTSLVRRIVIPSPTTGMRMARWKKRNALLDGGFVVPGSNAFGHSFRYMSPSVFLVTNHGFDFGIIWPRCLWDKYIFTIHTWFVIDVKLGLYVIEVARVTSSSSSSSSSYTGSCFHRDYEKVSERRATVEEFYRVNHSDQTYDFVSYMNLSNTTFFLTAKKKKEEYGKLQKAEMSIWDSIELLNGIVDESDPDLDEPQIEHLLQSAEAVRRDYPDQDCLHLTALIHVSAMCSKYDLYSKSKEKIKLEEVKPYYLSLSDKRRQQHKKKRRRRLPMVPGERTHCDPTAHVPPWHLAEYPTAVMQQYSALPVSGVAGLSCDLPPHLLGEAALAALQRFLPYNNDPSSAVAAEAYSCDDEFRMYEFKVRRCPRGRSHDWTECPYAHPGEKARRRDPRRFHYSGTPCPDFRRGGGCRRGDACELAHGVFETWLHPERYRTQPCKDGTACRRRVCFFAHSPMQLRVVLPPSPTSPGKDGARMTLSPTSTLAPAPMSPPSDGSSPPVTPVGAHEVVKAMRKLQLSKVSSAPPFGTRRGMGFLAAFGSAPVTPGTREDEAAKRREEEEAVPDLDWVSELVKD</sequence>
<evidence type="ECO:0000256" key="3">
    <source>
        <dbReference type="ARBA" id="ARBA00005286"/>
    </source>
</evidence>
<dbReference type="EC" id="1.13.99.1" evidence="4"/>
<feature type="binding site" evidence="14">
    <location>
        <position position="356"/>
    </location>
    <ligand>
        <name>Fe cation</name>
        <dbReference type="ChEBI" id="CHEBI:24875"/>
        <label>1</label>
    </ligand>
</feature>
<keyword evidence="12 14" id="KW-0408">Iron</keyword>
<keyword evidence="13" id="KW-0238">DNA-binding</keyword>
<feature type="domain" description="C3H1-type" evidence="17">
    <location>
        <begin position="552"/>
        <end position="579"/>
    </location>
</feature>
<dbReference type="FunFam" id="3.30.1370.210:FF:000009">
    <property type="entry name" value="Zinc finger CCCH domain-containing protein 66"/>
    <property type="match status" value="1"/>
</dbReference>
<dbReference type="Proteomes" id="UP000287651">
    <property type="component" value="Unassembled WGS sequence"/>
</dbReference>
<dbReference type="InterPro" id="IPR057444">
    <property type="entry name" value="Znf-CCCH_AtC3H23-like"/>
</dbReference>
<dbReference type="SUPFAM" id="SSF109604">
    <property type="entry name" value="HD-domain/PDEase-like"/>
    <property type="match status" value="1"/>
</dbReference>
<protein>
    <recommendedName>
        <fullName evidence="4">inositol oxygenase</fullName>
        <ecNumber evidence="4">1.13.99.1</ecNumber>
    </recommendedName>
</protein>
<evidence type="ECO:0000259" key="17">
    <source>
        <dbReference type="PROSITE" id="PS50103"/>
    </source>
</evidence>
<dbReference type="GO" id="GO:0005506">
    <property type="term" value="F:iron ion binding"/>
    <property type="evidence" value="ECO:0007669"/>
    <property type="project" value="InterPro"/>
</dbReference>
<dbReference type="PANTHER" id="PTHR14493:SF44">
    <property type="entry name" value="ZINC FINGER CCCH DOMAIN-CONTAINING PROTEIN 10"/>
    <property type="match status" value="1"/>
</dbReference>
<dbReference type="GO" id="GO:0019310">
    <property type="term" value="P:inositol catabolic process"/>
    <property type="evidence" value="ECO:0007669"/>
    <property type="project" value="InterPro"/>
</dbReference>
<evidence type="ECO:0000313" key="19">
    <source>
        <dbReference type="Proteomes" id="UP000287651"/>
    </source>
</evidence>
<comment type="subcellular location">
    <subcellularLocation>
        <location evidence="1">Cytoplasm</location>
    </subcellularLocation>
</comment>
<dbReference type="PROSITE" id="PS50103">
    <property type="entry name" value="ZF_C3H1"/>
    <property type="match status" value="1"/>
</dbReference>
<evidence type="ECO:0000256" key="10">
    <source>
        <dbReference type="ARBA" id="ARBA00022833"/>
    </source>
</evidence>
<feature type="compositionally biased region" description="Basic residues" evidence="16">
    <location>
        <begin position="416"/>
        <end position="427"/>
    </location>
</feature>
<comment type="caution">
    <text evidence="18">The sequence shown here is derived from an EMBL/GenBank/DDBJ whole genome shotgun (WGS) entry which is preliminary data.</text>
</comment>
<feature type="compositionally biased region" description="Basic and acidic residues" evidence="16">
    <location>
        <begin position="702"/>
        <end position="713"/>
    </location>
</feature>
<dbReference type="GO" id="GO:0008270">
    <property type="term" value="F:zinc ion binding"/>
    <property type="evidence" value="ECO:0007669"/>
    <property type="project" value="UniProtKB-KW"/>
</dbReference>
<dbReference type="GO" id="GO:0050113">
    <property type="term" value="F:inositol oxygenase activity"/>
    <property type="evidence" value="ECO:0007669"/>
    <property type="project" value="UniProtKB-EC"/>
</dbReference>
<evidence type="ECO:0000256" key="9">
    <source>
        <dbReference type="ARBA" id="ARBA00022771"/>
    </source>
</evidence>
<feature type="region of interest" description="Disordered" evidence="16">
    <location>
        <begin position="32"/>
        <end position="53"/>
    </location>
</feature>
<evidence type="ECO:0000256" key="4">
    <source>
        <dbReference type="ARBA" id="ARBA00011919"/>
    </source>
</evidence>
<feature type="region of interest" description="Disordered" evidence="16">
    <location>
        <begin position="616"/>
        <end position="658"/>
    </location>
</feature>
<evidence type="ECO:0000256" key="7">
    <source>
        <dbReference type="ARBA" id="ARBA00022723"/>
    </source>
</evidence>
<dbReference type="InterPro" id="IPR045234">
    <property type="entry name" value="Unkempt-like"/>
</dbReference>
<evidence type="ECO:0000256" key="15">
    <source>
        <dbReference type="PROSITE-ProRule" id="PRU00723"/>
    </source>
</evidence>
<gene>
    <name evidence="18" type="ORF">B296_00008127</name>
</gene>
<accession>A0A426ZVD2</accession>
<dbReference type="Gene3D" id="3.30.1370.210">
    <property type="match status" value="1"/>
</dbReference>
<dbReference type="GO" id="GO:0003677">
    <property type="term" value="F:DNA binding"/>
    <property type="evidence" value="ECO:0007669"/>
    <property type="project" value="UniProtKB-KW"/>
</dbReference>
<name>A0A426ZVD2_ENSVE</name>
<evidence type="ECO:0000256" key="11">
    <source>
        <dbReference type="ARBA" id="ARBA00023002"/>
    </source>
</evidence>
<keyword evidence="9 15" id="KW-0863">Zinc-finger</keyword>
<keyword evidence="10 15" id="KW-0862">Zinc</keyword>
<evidence type="ECO:0000256" key="6">
    <source>
        <dbReference type="ARBA" id="ARBA00022644"/>
    </source>
</evidence>
<dbReference type="PANTHER" id="PTHR14493">
    <property type="entry name" value="UNKEMPT FAMILY MEMBER"/>
    <property type="match status" value="1"/>
</dbReference>
<dbReference type="EMBL" id="AMZH03004866">
    <property type="protein sequence ID" value="RRT67927.1"/>
    <property type="molecule type" value="Genomic_DNA"/>
</dbReference>
<dbReference type="SMART" id="SM00356">
    <property type="entry name" value="ZnF_C3H1"/>
    <property type="match status" value="2"/>
</dbReference>
<organism evidence="18 19">
    <name type="scientific">Ensete ventricosum</name>
    <name type="common">Abyssinian banana</name>
    <name type="synonym">Musa ensete</name>
    <dbReference type="NCBI Taxonomy" id="4639"/>
    <lineage>
        <taxon>Eukaryota</taxon>
        <taxon>Viridiplantae</taxon>
        <taxon>Streptophyta</taxon>
        <taxon>Embryophyta</taxon>
        <taxon>Tracheophyta</taxon>
        <taxon>Spermatophyta</taxon>
        <taxon>Magnoliopsida</taxon>
        <taxon>Liliopsida</taxon>
        <taxon>Zingiberales</taxon>
        <taxon>Musaceae</taxon>
        <taxon>Ensete</taxon>
    </lineage>
</organism>
<keyword evidence="6" id="KW-0060">Ascorbate biosynthesis</keyword>
<keyword evidence="5" id="KW-0963">Cytoplasm</keyword>